<evidence type="ECO:0000313" key="8">
    <source>
        <dbReference type="EMBL" id="MFC5503514.1"/>
    </source>
</evidence>
<dbReference type="PANTHER" id="PTHR35007">
    <property type="entry name" value="INTEGRAL MEMBRANE PROTEIN-RELATED"/>
    <property type="match status" value="1"/>
</dbReference>
<comment type="subcellular location">
    <subcellularLocation>
        <location evidence="1">Cell membrane</location>
        <topology evidence="1">Multi-pass membrane protein</topology>
    </subcellularLocation>
</comment>
<keyword evidence="5 6" id="KW-0472">Membrane</keyword>
<evidence type="ECO:0000256" key="1">
    <source>
        <dbReference type="ARBA" id="ARBA00004651"/>
    </source>
</evidence>
<sequence>MSRAVRGVARFDVVAGLAQRLGVLLDAGIAPVSAWGHAAAGSGSPVAAAIVERGGVGRDIAEHVLEARELAPAAERSAWSALGAAWWVAVESGAPLAPTLRRFAEMLRSLAQSARDVEVALAGPLATSRIVLALPAVGLLFGALLGFDALRVLVTTAAGWITGAIGLAFIAVGFRWNGRLVAGARAVDATPGLALELLAIAVSGGASIDRSRQLVELALAEGQLPPLGAEADAVLAFARAAGVPAAAMLHAEAEELRRSARSTAQRRAAELGTRLLLPLGLCILPAFIMLGVAPVLLAIVSSTASGW</sequence>
<evidence type="ECO:0000256" key="5">
    <source>
        <dbReference type="ARBA" id="ARBA00023136"/>
    </source>
</evidence>
<evidence type="ECO:0000256" key="2">
    <source>
        <dbReference type="ARBA" id="ARBA00022475"/>
    </source>
</evidence>
<dbReference type="InterPro" id="IPR018076">
    <property type="entry name" value="T2SS_GspF_dom"/>
</dbReference>
<proteinExistence type="predicted"/>
<dbReference type="EMBL" id="JBHSMG010000005">
    <property type="protein sequence ID" value="MFC5503514.1"/>
    <property type="molecule type" value="Genomic_DNA"/>
</dbReference>
<evidence type="ECO:0000256" key="4">
    <source>
        <dbReference type="ARBA" id="ARBA00022989"/>
    </source>
</evidence>
<comment type="caution">
    <text evidence="8">The sequence shown here is derived from an EMBL/GenBank/DDBJ whole genome shotgun (WGS) entry which is preliminary data.</text>
</comment>
<feature type="transmembrane region" description="Helical" evidence="6">
    <location>
        <begin position="153"/>
        <end position="174"/>
    </location>
</feature>
<keyword evidence="9" id="KW-1185">Reference proteome</keyword>
<keyword evidence="4 6" id="KW-1133">Transmembrane helix</keyword>
<feature type="transmembrane region" description="Helical" evidence="6">
    <location>
        <begin position="275"/>
        <end position="300"/>
    </location>
</feature>
<keyword evidence="3 6" id="KW-0812">Transmembrane</keyword>
<evidence type="ECO:0000256" key="3">
    <source>
        <dbReference type="ARBA" id="ARBA00022692"/>
    </source>
</evidence>
<evidence type="ECO:0000256" key="6">
    <source>
        <dbReference type="SAM" id="Phobius"/>
    </source>
</evidence>
<dbReference type="PANTHER" id="PTHR35007:SF4">
    <property type="entry name" value="CONSERVED TRANSMEMBRANE PROTEIN-RELATED"/>
    <property type="match status" value="1"/>
</dbReference>
<keyword evidence="2" id="KW-1003">Cell membrane</keyword>
<name>A0ABW0NXC1_9MICO</name>
<organism evidence="8 9">
    <name type="scientific">Lysinimonas soli</name>
    <dbReference type="NCBI Taxonomy" id="1074233"/>
    <lineage>
        <taxon>Bacteria</taxon>
        <taxon>Bacillati</taxon>
        <taxon>Actinomycetota</taxon>
        <taxon>Actinomycetes</taxon>
        <taxon>Micrococcales</taxon>
        <taxon>Microbacteriaceae</taxon>
        <taxon>Lysinimonas</taxon>
    </lineage>
</organism>
<dbReference type="Pfam" id="PF00482">
    <property type="entry name" value="T2SSF"/>
    <property type="match status" value="1"/>
</dbReference>
<dbReference type="RefSeq" id="WP_386741223.1">
    <property type="nucleotide sequence ID" value="NZ_JBHSMG010000005.1"/>
</dbReference>
<evidence type="ECO:0000313" key="9">
    <source>
        <dbReference type="Proteomes" id="UP001596039"/>
    </source>
</evidence>
<feature type="transmembrane region" description="Helical" evidence="6">
    <location>
        <begin position="130"/>
        <end position="147"/>
    </location>
</feature>
<reference evidence="9" key="1">
    <citation type="journal article" date="2019" name="Int. J. Syst. Evol. Microbiol.">
        <title>The Global Catalogue of Microorganisms (GCM) 10K type strain sequencing project: providing services to taxonomists for standard genome sequencing and annotation.</title>
        <authorList>
            <consortium name="The Broad Institute Genomics Platform"/>
            <consortium name="The Broad Institute Genome Sequencing Center for Infectious Disease"/>
            <person name="Wu L."/>
            <person name="Ma J."/>
        </authorList>
    </citation>
    <scope>NUCLEOTIDE SEQUENCE [LARGE SCALE GENOMIC DNA]</scope>
    <source>
        <strain evidence="9">CGMCC 4.6997</strain>
    </source>
</reference>
<gene>
    <name evidence="8" type="ORF">ACFPJ4_14795</name>
</gene>
<protein>
    <submittedName>
        <fullName evidence="8">Type II secretion system F family protein</fullName>
    </submittedName>
</protein>
<feature type="domain" description="Type II secretion system protein GspF" evidence="7">
    <location>
        <begin position="18"/>
        <end position="141"/>
    </location>
</feature>
<dbReference type="Proteomes" id="UP001596039">
    <property type="component" value="Unassembled WGS sequence"/>
</dbReference>
<accession>A0ABW0NXC1</accession>
<evidence type="ECO:0000259" key="7">
    <source>
        <dbReference type="Pfam" id="PF00482"/>
    </source>
</evidence>